<dbReference type="InterPro" id="IPR049227">
    <property type="entry name" value="DUF6824"/>
</dbReference>
<feature type="region of interest" description="Disordered" evidence="1">
    <location>
        <begin position="332"/>
        <end position="391"/>
    </location>
</feature>
<reference evidence="3" key="1">
    <citation type="submission" date="2021-01" db="EMBL/GenBank/DDBJ databases">
        <authorList>
            <person name="Corre E."/>
            <person name="Pelletier E."/>
            <person name="Niang G."/>
            <person name="Scheremetjew M."/>
            <person name="Finn R."/>
            <person name="Kale V."/>
            <person name="Holt S."/>
            <person name="Cochrane G."/>
            <person name="Meng A."/>
            <person name="Brown T."/>
            <person name="Cohen L."/>
        </authorList>
    </citation>
    <scope>NUCLEOTIDE SEQUENCE</scope>
    <source>
        <strain evidence="3">ECT3854</strain>
    </source>
</reference>
<gene>
    <name evidence="3" type="ORF">CTEN0397_LOCUS3094</name>
</gene>
<dbReference type="AlphaFoldDB" id="A0A7S1CY08"/>
<feature type="compositionally biased region" description="Polar residues" evidence="1">
    <location>
        <begin position="373"/>
        <end position="391"/>
    </location>
</feature>
<evidence type="ECO:0000259" key="2">
    <source>
        <dbReference type="Pfam" id="PF20710"/>
    </source>
</evidence>
<feature type="domain" description="DUF6824" evidence="2">
    <location>
        <begin position="56"/>
        <end position="145"/>
    </location>
</feature>
<evidence type="ECO:0000313" key="3">
    <source>
        <dbReference type="EMBL" id="CAD8932070.1"/>
    </source>
</evidence>
<dbReference type="Pfam" id="PF20710">
    <property type="entry name" value="DUF6824"/>
    <property type="match status" value="1"/>
</dbReference>
<feature type="compositionally biased region" description="Low complexity" evidence="1">
    <location>
        <begin position="359"/>
        <end position="372"/>
    </location>
</feature>
<organism evidence="3">
    <name type="scientific">Cyclophora tenuis</name>
    <name type="common">Marine diatom</name>
    <dbReference type="NCBI Taxonomy" id="216820"/>
    <lineage>
        <taxon>Eukaryota</taxon>
        <taxon>Sar</taxon>
        <taxon>Stramenopiles</taxon>
        <taxon>Ochrophyta</taxon>
        <taxon>Bacillariophyta</taxon>
        <taxon>Fragilariophyceae</taxon>
        <taxon>Fragilariophycidae</taxon>
        <taxon>Cyclophorales</taxon>
        <taxon>Cyclophoraceae</taxon>
        <taxon>Cyclophora</taxon>
    </lineage>
</organism>
<name>A0A7S1CY08_CYCTE</name>
<accession>A0A7S1CY08</accession>
<evidence type="ECO:0000256" key="1">
    <source>
        <dbReference type="SAM" id="MobiDB-lite"/>
    </source>
</evidence>
<dbReference type="EMBL" id="HBFW01004809">
    <property type="protein sequence ID" value="CAD8932070.1"/>
    <property type="molecule type" value="Transcribed_RNA"/>
</dbReference>
<feature type="compositionally biased region" description="Basic and acidic residues" evidence="1">
    <location>
        <begin position="156"/>
        <end position="185"/>
    </location>
</feature>
<feature type="region of interest" description="Disordered" evidence="1">
    <location>
        <begin position="146"/>
        <end position="238"/>
    </location>
</feature>
<proteinExistence type="predicted"/>
<sequence length="414" mass="45542">MNSVIEVFERKTILIESMDPQLNSYPTNPYIVQPEMVGALGFNYPMSGIDYPGMNDVMCGRGGGTNNHIGNIRFRQLVNEHKLRYLAASKVDKPKVAMDVVQIWRNLDPPGRFLTKTDASQGDDSLWHDVGDKKAREKASQCLRERTPDVMPFVKKLQEKEKKKKEEEKKKKEQAKAAKMRKDPTEPALIPDSAADTITSGATPDATLSIATPGTLATPDPTLSSASVPEKKRRTREEVAQTLPTAAALMENVFDDEEDVEDGGLSFEAYQNQMQEFLANAPKGEAGDEYSITDRSLLMETLSTNSKDWVKSVQSVESGSAMMLSIGNSLRDVDAPESMSRPDISVSRSLKMKQATANSSMSMMSDLTDLSMPNKSTRSSKMGNAKNPSTFSMMSELTDLSEGLKDMGLNATKS</sequence>
<protein>
    <recommendedName>
        <fullName evidence="2">DUF6824 domain-containing protein</fullName>
    </recommendedName>
</protein>